<reference evidence="1" key="1">
    <citation type="journal article" date="2014" name="Front. Microbiol.">
        <title>High frequency of phylogenetically diverse reductive dehalogenase-homologous genes in deep subseafloor sedimentary metagenomes.</title>
        <authorList>
            <person name="Kawai M."/>
            <person name="Futagami T."/>
            <person name="Toyoda A."/>
            <person name="Takaki Y."/>
            <person name="Nishi S."/>
            <person name="Hori S."/>
            <person name="Arai W."/>
            <person name="Tsubouchi T."/>
            <person name="Morono Y."/>
            <person name="Uchiyama I."/>
            <person name="Ito T."/>
            <person name="Fujiyama A."/>
            <person name="Inagaki F."/>
            <person name="Takami H."/>
        </authorList>
    </citation>
    <scope>NUCLEOTIDE SEQUENCE</scope>
    <source>
        <strain evidence="1">Expedition CK06-06</strain>
    </source>
</reference>
<name>X0VW00_9ZZZZ</name>
<feature type="non-terminal residue" evidence="1">
    <location>
        <position position="257"/>
    </location>
</feature>
<gene>
    <name evidence="1" type="ORF">S01H1_56941</name>
</gene>
<comment type="caution">
    <text evidence="1">The sequence shown here is derived from an EMBL/GenBank/DDBJ whole genome shotgun (WGS) entry which is preliminary data.</text>
</comment>
<dbReference type="AlphaFoldDB" id="X0VW00"/>
<feature type="non-terminal residue" evidence="1">
    <location>
        <position position="1"/>
    </location>
</feature>
<protein>
    <submittedName>
        <fullName evidence="1">Uncharacterized protein</fullName>
    </submittedName>
</protein>
<sequence length="257" mass="28454">VDDLIDFFLISWYSGNEDWAGDGNKNWRAARKREPGAQFKFFSWDADTSLASGWKNDGSVSFNAVSRTSNHSNNPTRFLFGALTSDEFRILLADHIHQRLFNDGALTPGQVEPRWDTRMDELDRAILAESARWGDTVSGTPFDRDDWLAYRTGLLQDWFDQRTGILLGQLEAQGYYPTLDAAEFNQHGGLISTGFGLTMSAGAGTIYYTLDGVTDPRDVGGGINAGADIYISAETLNVTTTVKARVWSGSEWSALTE</sequence>
<accession>X0VW00</accession>
<evidence type="ECO:0000313" key="1">
    <source>
        <dbReference type="EMBL" id="GAG22584.1"/>
    </source>
</evidence>
<dbReference type="EMBL" id="BARS01037112">
    <property type="protein sequence ID" value="GAG22584.1"/>
    <property type="molecule type" value="Genomic_DNA"/>
</dbReference>
<organism evidence="1">
    <name type="scientific">marine sediment metagenome</name>
    <dbReference type="NCBI Taxonomy" id="412755"/>
    <lineage>
        <taxon>unclassified sequences</taxon>
        <taxon>metagenomes</taxon>
        <taxon>ecological metagenomes</taxon>
    </lineage>
</organism>
<proteinExistence type="predicted"/>